<feature type="region of interest" description="Disordered" evidence="1">
    <location>
        <begin position="257"/>
        <end position="277"/>
    </location>
</feature>
<organism evidence="3">
    <name type="scientific">Cacopsylla melanoneura</name>
    <dbReference type="NCBI Taxonomy" id="428564"/>
    <lineage>
        <taxon>Eukaryota</taxon>
        <taxon>Metazoa</taxon>
        <taxon>Ecdysozoa</taxon>
        <taxon>Arthropoda</taxon>
        <taxon>Hexapoda</taxon>
        <taxon>Insecta</taxon>
        <taxon>Pterygota</taxon>
        <taxon>Neoptera</taxon>
        <taxon>Paraneoptera</taxon>
        <taxon>Hemiptera</taxon>
        <taxon>Sternorrhyncha</taxon>
        <taxon>Psylloidea</taxon>
        <taxon>Psyllidae</taxon>
        <taxon>Psyllinae</taxon>
        <taxon>Cacopsylla</taxon>
    </lineage>
</organism>
<proteinExistence type="predicted"/>
<feature type="compositionally biased region" description="Low complexity" evidence="1">
    <location>
        <begin position="111"/>
        <end position="131"/>
    </location>
</feature>
<sequence length="561" mass="60848">MNINLEKLYAEMKNRPWNGGIQSILANLRSKKLIGNFPIPFVKVKSDKSCGVGQLPREDFPIFGIDPKTDFFDLVQCSKCNISYRLQNVEQHLEDHVRILRNSSGMGGASGSQSISDSPESFSSNSLPSTPTKAAKKEMPKTTVSVKKFLSSSSPPDVVIPSTDVSSDPDSSSSGFDLKRGFELQYGVRGFDLQSGGGGGLSVKTELDASSGMGVPSSNNSCSSTTSSTTRGDPVNFTSSIKSKHIVLDKLKKANNKADIKDSTRRTQAAPSAASKQVKEFDPNKHCGVCTEDNGWTPCLRSLTCKSHAISLRRAVPGRCKTFDELLLEHKQSKGSKTLSSMSLASKHTKKKSAPAKDVLVTLQQAIVTPVTVLLTPLATPPSPTPVKQEIKEEPMQVEEPVAPAQPPPTRFKLELTSEPATPAPLPVIECTTRVRRLSHQPQPLGVARQGSLCLSQGRMFTSPTEAYWMKLLSANVIQSSGLTNTININSIKKTLYPAQFFNLMSSSSEQTTTPLQTGGNFVPMSNGRYTFTQRGNPLNEQCKQQHNTIVKNLSLLGNFS</sequence>
<feature type="compositionally biased region" description="Low complexity" evidence="1">
    <location>
        <begin position="217"/>
        <end position="230"/>
    </location>
</feature>
<dbReference type="EMBL" id="HBUF01017391">
    <property type="protein sequence ID" value="CAG6610190.1"/>
    <property type="molecule type" value="Transcribed_RNA"/>
</dbReference>
<feature type="region of interest" description="Disordered" evidence="1">
    <location>
        <begin position="104"/>
        <end position="176"/>
    </location>
</feature>
<dbReference type="Gene3D" id="6.10.140.670">
    <property type="match status" value="1"/>
</dbReference>
<dbReference type="Pfam" id="PF08313">
    <property type="entry name" value="SCA7"/>
    <property type="match status" value="1"/>
</dbReference>
<dbReference type="AlphaFoldDB" id="A0A8D8Z0P0"/>
<dbReference type="PANTHER" id="PTHR15117">
    <property type="entry name" value="ATAXIN 7 RELATED"/>
    <property type="match status" value="1"/>
</dbReference>
<dbReference type="EMBL" id="HBUF01404999">
    <property type="protein sequence ID" value="CAG6737836.1"/>
    <property type="molecule type" value="Transcribed_RNA"/>
</dbReference>
<dbReference type="InterPro" id="IPR052237">
    <property type="entry name" value="Ataxin-7-like_regulator"/>
</dbReference>
<accession>A0A8D8Z0P0</accession>
<evidence type="ECO:0000256" key="1">
    <source>
        <dbReference type="SAM" id="MobiDB-lite"/>
    </source>
</evidence>
<feature type="region of interest" description="Disordered" evidence="1">
    <location>
        <begin position="209"/>
        <end position="236"/>
    </location>
</feature>
<evidence type="ECO:0000313" key="3">
    <source>
        <dbReference type="EMBL" id="CAG6737836.1"/>
    </source>
</evidence>
<dbReference type="PANTHER" id="PTHR15117:SF24">
    <property type="entry name" value="SCA7 DOMAIN-CONTAINING PROTEIN"/>
    <property type="match status" value="1"/>
</dbReference>
<name>A0A8D8Z0P0_9HEMI</name>
<reference evidence="3" key="1">
    <citation type="submission" date="2021-05" db="EMBL/GenBank/DDBJ databases">
        <authorList>
            <person name="Alioto T."/>
            <person name="Alioto T."/>
            <person name="Gomez Garrido J."/>
        </authorList>
    </citation>
    <scope>NUCLEOTIDE SEQUENCE</scope>
</reference>
<dbReference type="InterPro" id="IPR013243">
    <property type="entry name" value="SCA7_dom"/>
</dbReference>
<feature type="domain" description="SCA7" evidence="2">
    <location>
        <begin position="274"/>
        <end position="342"/>
    </location>
</feature>
<protein>
    <submittedName>
        <fullName evidence="3">Ataxin-7-like protein 1</fullName>
    </submittedName>
</protein>
<evidence type="ECO:0000259" key="2">
    <source>
        <dbReference type="PROSITE" id="PS51505"/>
    </source>
</evidence>
<dbReference type="PROSITE" id="PS51505">
    <property type="entry name" value="SCA7"/>
    <property type="match status" value="1"/>
</dbReference>
<feature type="compositionally biased region" description="Low complexity" evidence="1">
    <location>
        <begin position="151"/>
        <end position="174"/>
    </location>
</feature>